<dbReference type="GO" id="GO:0004364">
    <property type="term" value="F:glutathione transferase activity"/>
    <property type="evidence" value="ECO:0007669"/>
    <property type="project" value="UniProtKB-EC"/>
</dbReference>
<dbReference type="EMBL" id="AH015313">
    <property type="protein sequence ID" value="ABA55065.1"/>
    <property type="molecule type" value="Genomic_DNA"/>
</dbReference>
<dbReference type="SUPFAM" id="SSF47616">
    <property type="entry name" value="GST C-terminal domain-like"/>
    <property type="match status" value="1"/>
</dbReference>
<dbReference type="Gene3D" id="1.20.1050.10">
    <property type="match status" value="1"/>
</dbReference>
<evidence type="ECO:0000259" key="4">
    <source>
        <dbReference type="PROSITE" id="PS50404"/>
    </source>
</evidence>
<dbReference type="Gene3D" id="1.20.1050.130">
    <property type="match status" value="1"/>
</dbReference>
<dbReference type="InterPro" id="IPR050213">
    <property type="entry name" value="GST_superfamily"/>
</dbReference>
<dbReference type="InterPro" id="IPR010987">
    <property type="entry name" value="Glutathione-S-Trfase_C-like"/>
</dbReference>
<feature type="domain" description="GST C-terminal" evidence="5">
    <location>
        <begin position="50"/>
        <end position="171"/>
    </location>
</feature>
<evidence type="ECO:0000313" key="6">
    <source>
        <dbReference type="EMBL" id="ABA55065.1"/>
    </source>
</evidence>
<dbReference type="EC" id="2.5.1.18" evidence="1"/>
<comment type="catalytic activity">
    <reaction evidence="3">
        <text>RX + glutathione = an S-substituted glutathione + a halide anion + H(+)</text>
        <dbReference type="Rhea" id="RHEA:16437"/>
        <dbReference type="ChEBI" id="CHEBI:15378"/>
        <dbReference type="ChEBI" id="CHEBI:16042"/>
        <dbReference type="ChEBI" id="CHEBI:17792"/>
        <dbReference type="ChEBI" id="CHEBI:57925"/>
        <dbReference type="ChEBI" id="CHEBI:90779"/>
        <dbReference type="EC" id="2.5.1.18"/>
    </reaction>
</comment>
<dbReference type="CDD" id="cd03192">
    <property type="entry name" value="GST_C_Sigma_like"/>
    <property type="match status" value="1"/>
</dbReference>
<evidence type="ECO:0000256" key="1">
    <source>
        <dbReference type="ARBA" id="ARBA00012452"/>
    </source>
</evidence>
<keyword evidence="2 6" id="KW-0808">Transferase</keyword>
<evidence type="ECO:0000256" key="2">
    <source>
        <dbReference type="ARBA" id="ARBA00022679"/>
    </source>
</evidence>
<proteinExistence type="predicted"/>
<dbReference type="PROSITE" id="PS50405">
    <property type="entry name" value="GST_CTER"/>
    <property type="match status" value="1"/>
</dbReference>
<dbReference type="InterPro" id="IPR004046">
    <property type="entry name" value="GST_C"/>
</dbReference>
<dbReference type="FunFam" id="1.20.1050.10:FF:000030">
    <property type="entry name" value="Glutathione S-transferase S1"/>
    <property type="match status" value="1"/>
</dbReference>
<feature type="domain" description="GST N-terminal" evidence="4">
    <location>
        <begin position="2"/>
        <end position="85"/>
    </location>
</feature>
<evidence type="ECO:0000259" key="5">
    <source>
        <dbReference type="PROSITE" id="PS50405"/>
    </source>
</evidence>
<dbReference type="PANTHER" id="PTHR11571:SF224">
    <property type="entry name" value="HEMATOPOIETIC PROSTAGLANDIN D SYNTHASE"/>
    <property type="match status" value="1"/>
</dbReference>
<dbReference type="CDD" id="cd03039">
    <property type="entry name" value="GST_N_Sigma_like"/>
    <property type="match status" value="1"/>
</dbReference>
<sequence>MVAIKLTYFNAPGRAEIVRLILAQGGVEYTDERIEGKDWPEAKTYLAGKTSLEQAQADEIFDFLTQDLQEHIIKFMFVEKDEDKKAELKKKFIEETAPKGLGFLEKRLENSGGEYFTGNLSYADLAFYQFGKFTEDLLDLEEMAKNFPKLAALYGRVSELPNVKKYKESQS</sequence>
<dbReference type="SUPFAM" id="SSF52833">
    <property type="entry name" value="Thioredoxin-like"/>
    <property type="match status" value="1"/>
</dbReference>
<dbReference type="PANTHER" id="PTHR11571">
    <property type="entry name" value="GLUTATHIONE S-TRANSFERASE"/>
    <property type="match status" value="1"/>
</dbReference>
<organism evidence="6">
    <name type="scientific">Trichoplax sp. BZ264</name>
    <dbReference type="NCBI Taxonomy" id="332047"/>
    <lineage>
        <taxon>Eukaryota</taxon>
        <taxon>Metazoa</taxon>
        <taxon>Placozoa</taxon>
        <taxon>Uniplacotomia</taxon>
        <taxon>Trichoplacea</taxon>
        <taxon>Trichoplacidae</taxon>
        <taxon>Trichoplax</taxon>
    </lineage>
</organism>
<gene>
    <name evidence="6" type="primary">GST</name>
</gene>
<protein>
    <recommendedName>
        <fullName evidence="1">glutathione transferase</fullName>
        <ecNumber evidence="1">2.5.1.18</ecNumber>
    </recommendedName>
</protein>
<dbReference type="InterPro" id="IPR036249">
    <property type="entry name" value="Thioredoxin-like_sf"/>
</dbReference>
<reference evidence="6" key="1">
    <citation type="journal article" date="2005" name="Proc. Natl. Acad. Sci. U.S.A.">
        <title>Molecular signatures for sex in the Placozoa.</title>
        <authorList>
            <person name="Signorovitch A.Y."/>
            <person name="Dellaporta S.L."/>
            <person name="Buss L.W."/>
        </authorList>
    </citation>
    <scope>NUCLEOTIDE SEQUENCE</scope>
    <source>
        <strain evidence="6">BZ264</strain>
    </source>
</reference>
<accession>Q3I771</accession>
<dbReference type="InterPro" id="IPR036282">
    <property type="entry name" value="Glutathione-S-Trfase_C_sf"/>
</dbReference>
<dbReference type="Pfam" id="PF14497">
    <property type="entry name" value="GST_C_3"/>
    <property type="match status" value="1"/>
</dbReference>
<evidence type="ECO:0000256" key="3">
    <source>
        <dbReference type="ARBA" id="ARBA00047960"/>
    </source>
</evidence>
<dbReference type="AlphaFoldDB" id="Q3I771"/>
<dbReference type="PROSITE" id="PS50404">
    <property type="entry name" value="GST_NTER"/>
    <property type="match status" value="1"/>
</dbReference>
<dbReference type="InterPro" id="IPR004045">
    <property type="entry name" value="Glutathione_S-Trfase_N"/>
</dbReference>
<dbReference type="GO" id="GO:0006749">
    <property type="term" value="P:glutathione metabolic process"/>
    <property type="evidence" value="ECO:0007669"/>
    <property type="project" value="TreeGrafter"/>
</dbReference>
<name>Q3I771_9METZ</name>